<keyword evidence="2" id="KW-1185">Reference proteome</keyword>
<protein>
    <submittedName>
        <fullName evidence="1">DNA polymerase III subunit chi</fullName>
    </submittedName>
</protein>
<comment type="caution">
    <text evidence="1">The sequence shown here is derived from an EMBL/GenBank/DDBJ whole genome shotgun (WGS) entry which is preliminary data.</text>
</comment>
<evidence type="ECO:0000313" key="1">
    <source>
        <dbReference type="EMBL" id="GAA0858669.1"/>
    </source>
</evidence>
<dbReference type="Proteomes" id="UP001500359">
    <property type="component" value="Unassembled WGS sequence"/>
</dbReference>
<evidence type="ECO:0000313" key="2">
    <source>
        <dbReference type="Proteomes" id="UP001500359"/>
    </source>
</evidence>
<dbReference type="PANTHER" id="PTHR38767:SF1">
    <property type="entry name" value="DNA POLYMERASE III SUBUNIT CHI"/>
    <property type="match status" value="1"/>
</dbReference>
<reference evidence="2" key="1">
    <citation type="journal article" date="2019" name="Int. J. Syst. Evol. Microbiol.">
        <title>The Global Catalogue of Microorganisms (GCM) 10K type strain sequencing project: providing services to taxonomists for standard genome sequencing and annotation.</title>
        <authorList>
            <consortium name="The Broad Institute Genomics Platform"/>
            <consortium name="The Broad Institute Genome Sequencing Center for Infectious Disease"/>
            <person name="Wu L."/>
            <person name="Ma J."/>
        </authorList>
    </citation>
    <scope>NUCLEOTIDE SEQUENCE [LARGE SCALE GENOMIC DNA]</scope>
    <source>
        <strain evidence="2">JCM 15896</strain>
    </source>
</reference>
<organism evidence="1 2">
    <name type="scientific">Aliiglaciecola litoralis</name>
    <dbReference type="NCBI Taxonomy" id="582857"/>
    <lineage>
        <taxon>Bacteria</taxon>
        <taxon>Pseudomonadati</taxon>
        <taxon>Pseudomonadota</taxon>
        <taxon>Gammaproteobacteria</taxon>
        <taxon>Alteromonadales</taxon>
        <taxon>Alteromonadaceae</taxon>
        <taxon>Aliiglaciecola</taxon>
    </lineage>
</organism>
<dbReference type="InterPro" id="IPR007459">
    <property type="entry name" value="DNA_pol3_chi"/>
</dbReference>
<dbReference type="PANTHER" id="PTHR38767">
    <property type="entry name" value="DNA POLYMERASE III SUBUNIT CHI"/>
    <property type="match status" value="1"/>
</dbReference>
<gene>
    <name evidence="1" type="primary">holC</name>
    <name evidence="1" type="ORF">GCM10009114_29170</name>
</gene>
<proteinExistence type="predicted"/>
<name>A0ABP3WZE5_9ALTE</name>
<dbReference type="RefSeq" id="WP_343861252.1">
    <property type="nucleotide sequence ID" value="NZ_BAAAFD010000009.1"/>
</dbReference>
<accession>A0ABP3WZE5</accession>
<dbReference type="EMBL" id="BAAAFD010000009">
    <property type="protein sequence ID" value="GAA0858669.1"/>
    <property type="molecule type" value="Genomic_DNA"/>
</dbReference>
<dbReference type="Pfam" id="PF04364">
    <property type="entry name" value="DNA_pol3_chi"/>
    <property type="match status" value="1"/>
</dbReference>
<dbReference type="InterPro" id="IPR036768">
    <property type="entry name" value="PolIII_chi_sf"/>
</dbReference>
<dbReference type="SUPFAM" id="SSF102400">
    <property type="entry name" value="DNA polymerase III chi subunit"/>
    <property type="match status" value="1"/>
</dbReference>
<dbReference type="Gene3D" id="3.40.50.10110">
    <property type="entry name" value="DNA polymerase III subunit chi"/>
    <property type="match status" value="1"/>
</dbReference>
<sequence length="152" mass="17130">MTDVTFYLLDKADEAQPAHWLLACQLAARCYRKRQKCIVMCSDKASAEAFDELLWQQPLDSFVPHNLTGEGPKGGAPVEISWQSAETAQRPTVINLADALPERLQSYRQIFDFVPAEESAKQRARDRYKHYRAAGMTMHTLPASSIDEKTDG</sequence>